<accession>A0ABS8DDX6</accession>
<feature type="transmembrane region" description="Helical" evidence="1">
    <location>
        <begin position="21"/>
        <end position="49"/>
    </location>
</feature>
<comment type="caution">
    <text evidence="2">The sequence shown here is derived from an EMBL/GenBank/DDBJ whole genome shotgun (WGS) entry which is preliminary data.</text>
</comment>
<evidence type="ECO:0000256" key="1">
    <source>
        <dbReference type="SAM" id="Phobius"/>
    </source>
</evidence>
<dbReference type="Proteomes" id="UP001299546">
    <property type="component" value="Unassembled WGS sequence"/>
</dbReference>
<dbReference type="RefSeq" id="WP_066736581.1">
    <property type="nucleotide sequence ID" value="NZ_JAJCIQ010000002.1"/>
</dbReference>
<proteinExistence type="predicted"/>
<keyword evidence="1" id="KW-0812">Transmembrane</keyword>
<protein>
    <submittedName>
        <fullName evidence="2">Uncharacterized protein</fullName>
    </submittedName>
</protein>
<sequence length="196" mass="23427">MLKKSEYLHKKYKRIKRYLRFRLGVQQLIFKPYLNSLFVAVLVGFILFWKEKSDLYSHTPKLILPIWRSMVHILGISVFLFIFVFIVYMIGELTARRDEGDLIIAFNEKDLQNGCPILMKKIQDKKTEVTIREFYSNTPLKRWLESKNEIEDSMNVHFVTPHIEYGGKNRDNGKRILLYTAKGRKRTERGMLYDRE</sequence>
<keyword evidence="3" id="KW-1185">Reference proteome</keyword>
<keyword evidence="1" id="KW-0472">Membrane</keyword>
<evidence type="ECO:0000313" key="3">
    <source>
        <dbReference type="Proteomes" id="UP001299546"/>
    </source>
</evidence>
<dbReference type="EMBL" id="JAJCIS010000002">
    <property type="protein sequence ID" value="MCB7386628.1"/>
    <property type="molecule type" value="Genomic_DNA"/>
</dbReference>
<evidence type="ECO:0000313" key="2">
    <source>
        <dbReference type="EMBL" id="MCB7386628.1"/>
    </source>
</evidence>
<gene>
    <name evidence="2" type="ORF">LIZ65_04950</name>
</gene>
<reference evidence="2 3" key="1">
    <citation type="submission" date="2021-10" db="EMBL/GenBank/DDBJ databases">
        <title>Collection of gut derived symbiotic bacterial strains cultured from healthy donors.</title>
        <authorList>
            <person name="Lin H."/>
            <person name="Littmann E."/>
            <person name="Kohout C."/>
            <person name="Pamer E.G."/>
        </authorList>
    </citation>
    <scope>NUCLEOTIDE SEQUENCE [LARGE SCALE GENOMIC DNA]</scope>
    <source>
        <strain evidence="2 3">DFI.1.165</strain>
    </source>
</reference>
<keyword evidence="1" id="KW-1133">Transmembrane helix</keyword>
<organism evidence="2 3">
    <name type="scientific">Bariatricus massiliensis</name>
    <dbReference type="NCBI Taxonomy" id="1745713"/>
    <lineage>
        <taxon>Bacteria</taxon>
        <taxon>Bacillati</taxon>
        <taxon>Bacillota</taxon>
        <taxon>Clostridia</taxon>
        <taxon>Lachnospirales</taxon>
        <taxon>Lachnospiraceae</taxon>
        <taxon>Bariatricus</taxon>
    </lineage>
</organism>
<feature type="transmembrane region" description="Helical" evidence="1">
    <location>
        <begin position="69"/>
        <end position="90"/>
    </location>
</feature>
<name>A0ABS8DDX6_9FIRM</name>